<dbReference type="AlphaFoldDB" id="A0A1M6UIS9"/>
<dbReference type="EMBL" id="FRAB01000033">
    <property type="protein sequence ID" value="SHK69053.1"/>
    <property type="molecule type" value="Genomic_DNA"/>
</dbReference>
<gene>
    <name evidence="1" type="ORF">SAMN05192548_10332</name>
</gene>
<dbReference type="Pfam" id="PF12306">
    <property type="entry name" value="PixA"/>
    <property type="match status" value="1"/>
</dbReference>
<evidence type="ECO:0000313" key="1">
    <source>
        <dbReference type="EMBL" id="SHK69053.1"/>
    </source>
</evidence>
<dbReference type="RefSeq" id="WP_073431169.1">
    <property type="nucleotide sequence ID" value="NZ_CADFGY010000025.1"/>
</dbReference>
<dbReference type="Gene3D" id="2.60.40.3910">
    <property type="entry name" value="Inclusion body protein"/>
    <property type="match status" value="1"/>
</dbReference>
<organism evidence="1 2">
    <name type="scientific">Paraburkholderia terricola</name>
    <dbReference type="NCBI Taxonomy" id="169427"/>
    <lineage>
        <taxon>Bacteria</taxon>
        <taxon>Pseudomonadati</taxon>
        <taxon>Pseudomonadota</taxon>
        <taxon>Betaproteobacteria</taxon>
        <taxon>Burkholderiales</taxon>
        <taxon>Burkholderiaceae</taxon>
        <taxon>Paraburkholderia</taxon>
    </lineage>
</organism>
<name>A0A1M6UIS9_9BURK</name>
<protein>
    <submittedName>
        <fullName evidence="1">Inclusion body protein</fullName>
    </submittedName>
</protein>
<reference evidence="1 2" key="1">
    <citation type="submission" date="2016-11" db="EMBL/GenBank/DDBJ databases">
        <authorList>
            <person name="Jaros S."/>
            <person name="Januszkiewicz K."/>
            <person name="Wedrychowicz H."/>
        </authorList>
    </citation>
    <scope>NUCLEOTIDE SEQUENCE [LARGE SCALE GENOMIC DNA]</scope>
    <source>
        <strain evidence="1 2">LMG 20594</strain>
    </source>
</reference>
<proteinExistence type="predicted"/>
<accession>A0A1M6UIS9</accession>
<evidence type="ECO:0000313" key="2">
    <source>
        <dbReference type="Proteomes" id="UP000184395"/>
    </source>
</evidence>
<dbReference type="OrthoDB" id="8705346at2"/>
<sequence length="70" mass="7544">MTSDVTLLATTQQVNILVVIDTEYVKAITKNPSKDWKTPTGITHTGQFMLCTGSRGPVKGQGTGDLEFMA</sequence>
<dbReference type="InterPro" id="IPR038712">
    <property type="entry name" value="PixA-like_sf"/>
</dbReference>
<dbReference type="Proteomes" id="UP000184395">
    <property type="component" value="Unassembled WGS sequence"/>
</dbReference>
<dbReference type="InterPro" id="IPR021087">
    <property type="entry name" value="Uncharacterised_PixA/AidA"/>
</dbReference>